<sequence length="177" mass="18860">MRGAAFLARMDGSSEFTSHQGKSTIVVDIGGTTTDAGVLLPSGFPRQAAAFIEIGGVRTNFSMADVQSIGLGGGSRVKIHQTETGDAVTVGPDSVGHNLTRDAKVFGGDVLTATDVVVADGTVEIGENVRVADISSDVIQKSRDAIKRLLERIVDKNENFSRRCNAALSRRWKYHRS</sequence>
<feature type="domain" description="Hydantoinase A/oxoprolinase" evidence="1">
    <location>
        <begin position="15"/>
        <end position="124"/>
    </location>
</feature>
<keyword evidence="3" id="KW-1185">Reference proteome</keyword>
<dbReference type="OrthoDB" id="5404895at2759"/>
<dbReference type="GO" id="GO:0016787">
    <property type="term" value="F:hydrolase activity"/>
    <property type="evidence" value="ECO:0007669"/>
    <property type="project" value="InterPro"/>
</dbReference>
<dbReference type="KEGG" id="pco:PHACADRAFT_254369"/>
<dbReference type="InterPro" id="IPR045079">
    <property type="entry name" value="Oxoprolinase-like"/>
</dbReference>
<dbReference type="Pfam" id="PF01968">
    <property type="entry name" value="Hydantoinase_A"/>
    <property type="match status" value="1"/>
</dbReference>
<evidence type="ECO:0000313" key="3">
    <source>
        <dbReference type="Proteomes" id="UP000008370"/>
    </source>
</evidence>
<dbReference type="RefSeq" id="XP_007394782.1">
    <property type="nucleotide sequence ID" value="XM_007394720.1"/>
</dbReference>
<dbReference type="HOGENOM" id="CLU_1518418_0_0_1"/>
<dbReference type="InParanoid" id="K5VZE8"/>
<evidence type="ECO:0000313" key="2">
    <source>
        <dbReference type="EMBL" id="EKM56953.1"/>
    </source>
</evidence>
<evidence type="ECO:0000259" key="1">
    <source>
        <dbReference type="Pfam" id="PF01968"/>
    </source>
</evidence>
<dbReference type="InterPro" id="IPR002821">
    <property type="entry name" value="Hydantoinase_A"/>
</dbReference>
<dbReference type="AlphaFoldDB" id="K5VZE8"/>
<name>K5VZE8_PHACS</name>
<gene>
    <name evidence="2" type="ORF">PHACADRAFT_254369</name>
</gene>
<proteinExistence type="predicted"/>
<dbReference type="PANTHER" id="PTHR11365:SF10">
    <property type="entry name" value="HYDANTOINASE_OXOPROLINASE"/>
    <property type="match status" value="1"/>
</dbReference>
<dbReference type="EMBL" id="JH930471">
    <property type="protein sequence ID" value="EKM56953.1"/>
    <property type="molecule type" value="Genomic_DNA"/>
</dbReference>
<protein>
    <recommendedName>
        <fullName evidence="1">Hydantoinase A/oxoprolinase domain-containing protein</fullName>
    </recommendedName>
</protein>
<dbReference type="GeneID" id="18916054"/>
<accession>K5VZE8</accession>
<dbReference type="PANTHER" id="PTHR11365">
    <property type="entry name" value="5-OXOPROLINASE RELATED"/>
    <property type="match status" value="1"/>
</dbReference>
<organism evidence="2 3">
    <name type="scientific">Phanerochaete carnosa (strain HHB-10118-sp)</name>
    <name type="common">White-rot fungus</name>
    <name type="synonym">Peniophora carnosa</name>
    <dbReference type="NCBI Taxonomy" id="650164"/>
    <lineage>
        <taxon>Eukaryota</taxon>
        <taxon>Fungi</taxon>
        <taxon>Dikarya</taxon>
        <taxon>Basidiomycota</taxon>
        <taxon>Agaricomycotina</taxon>
        <taxon>Agaricomycetes</taxon>
        <taxon>Polyporales</taxon>
        <taxon>Phanerochaetaceae</taxon>
        <taxon>Phanerochaete</taxon>
    </lineage>
</organism>
<reference evidence="2 3" key="1">
    <citation type="journal article" date="2012" name="BMC Genomics">
        <title>Comparative genomics of the white-rot fungi, Phanerochaete carnosa and P. chrysosporium, to elucidate the genetic basis of the distinct wood types they colonize.</title>
        <authorList>
            <person name="Suzuki H."/>
            <person name="MacDonald J."/>
            <person name="Syed K."/>
            <person name="Salamov A."/>
            <person name="Hori C."/>
            <person name="Aerts A."/>
            <person name="Henrissat B."/>
            <person name="Wiebenga A."/>
            <person name="vanKuyk P.A."/>
            <person name="Barry K."/>
            <person name="Lindquist E."/>
            <person name="LaButti K."/>
            <person name="Lapidus A."/>
            <person name="Lucas S."/>
            <person name="Coutinho P."/>
            <person name="Gong Y."/>
            <person name="Samejima M."/>
            <person name="Mahadevan R."/>
            <person name="Abou-Zaid M."/>
            <person name="de Vries R.P."/>
            <person name="Igarashi K."/>
            <person name="Yadav J.S."/>
            <person name="Grigoriev I.V."/>
            <person name="Master E.R."/>
        </authorList>
    </citation>
    <scope>NUCLEOTIDE SEQUENCE [LARGE SCALE GENOMIC DNA]</scope>
    <source>
        <strain evidence="2 3">HHB-10118-sp</strain>
    </source>
</reference>
<dbReference type="Proteomes" id="UP000008370">
    <property type="component" value="Unassembled WGS sequence"/>
</dbReference>
<dbReference type="SUPFAM" id="SSF53067">
    <property type="entry name" value="Actin-like ATPase domain"/>
    <property type="match status" value="1"/>
</dbReference>
<dbReference type="InterPro" id="IPR043129">
    <property type="entry name" value="ATPase_NBD"/>
</dbReference>